<feature type="domain" description="DUF1285" evidence="2">
    <location>
        <begin position="95"/>
        <end position="181"/>
    </location>
</feature>
<evidence type="ECO:0000313" key="3">
    <source>
        <dbReference type="EMBL" id="SJM63833.1"/>
    </source>
</evidence>
<evidence type="ECO:0000259" key="2">
    <source>
        <dbReference type="Pfam" id="PF21028"/>
    </source>
</evidence>
<dbReference type="InterPro" id="IPR023361">
    <property type="entry name" value="DUF1285_beta_roll_sf"/>
</dbReference>
<accession>A0A1R4G6W7</accession>
<reference evidence="3 4" key="1">
    <citation type="submission" date="2017-02" db="EMBL/GenBank/DDBJ databases">
        <authorList>
            <person name="Peterson S.W."/>
        </authorList>
    </citation>
    <scope>NUCLEOTIDE SEQUENCE [LARGE SCALE GENOMIC DNA]</scope>
    <source>
        <strain evidence="3 4">3F5N</strain>
    </source>
</reference>
<dbReference type="AlphaFoldDB" id="A0A1R4G6W7"/>
<evidence type="ECO:0000313" key="4">
    <source>
        <dbReference type="Proteomes" id="UP000195766"/>
    </source>
</evidence>
<dbReference type="Pfam" id="PF06938">
    <property type="entry name" value="DUF1285_N"/>
    <property type="match status" value="1"/>
</dbReference>
<dbReference type="Pfam" id="PF21028">
    <property type="entry name" value="DUF1285_C"/>
    <property type="match status" value="1"/>
</dbReference>
<name>A0A1R4G6W7_BREDI</name>
<dbReference type="Proteomes" id="UP000195766">
    <property type="component" value="Unassembled WGS sequence"/>
</dbReference>
<sequence>MTNPPTSSGSGLASVAEAARQASGRGLPPVHLWHPEHCGEIDILIRADGVWMHEGSPIGRAELVRLFSTVLRKDPDGYHLVTPVEKLKIAVEDLPFRAVAVRQDGAALVFTTDQGDEAVAGPDHAIVVETDATTGEPAPRVHVRGDLWARIARPVFYDLVERARETDGRLAVRSGGVTFPLGPEGAGL</sequence>
<gene>
    <name evidence="3" type="ORF">FM111_09945</name>
</gene>
<dbReference type="EMBL" id="FUIE01000051">
    <property type="protein sequence ID" value="SJM63833.1"/>
    <property type="molecule type" value="Genomic_DNA"/>
</dbReference>
<dbReference type="InterPro" id="IPR048341">
    <property type="entry name" value="DUF1285_N"/>
</dbReference>
<dbReference type="InterPro" id="IPR048342">
    <property type="entry name" value="DUF1285_C"/>
</dbReference>
<dbReference type="RefSeq" id="WP_179205074.1">
    <property type="nucleotide sequence ID" value="NZ_FUIE01000051.1"/>
</dbReference>
<protein>
    <submittedName>
        <fullName evidence="3">Proteophosphoglycan</fullName>
    </submittedName>
</protein>
<evidence type="ECO:0000259" key="1">
    <source>
        <dbReference type="Pfam" id="PF06938"/>
    </source>
</evidence>
<feature type="domain" description="DUF1285" evidence="1">
    <location>
        <begin position="28"/>
        <end position="93"/>
    </location>
</feature>
<proteinExistence type="predicted"/>
<dbReference type="PIRSF" id="PIRSF029557">
    <property type="entry name" value="UCP029557"/>
    <property type="match status" value="1"/>
</dbReference>
<dbReference type="InterPro" id="IPR010707">
    <property type="entry name" value="DUF1285"/>
</dbReference>
<organism evidence="3 4">
    <name type="scientific">Brevundimonas diminuta 3F5N</name>
    <dbReference type="NCBI Taxonomy" id="1255603"/>
    <lineage>
        <taxon>Bacteria</taxon>
        <taxon>Pseudomonadati</taxon>
        <taxon>Pseudomonadota</taxon>
        <taxon>Alphaproteobacteria</taxon>
        <taxon>Caulobacterales</taxon>
        <taxon>Caulobacteraceae</taxon>
        <taxon>Brevundimonas</taxon>
    </lineage>
</organism>
<dbReference type="Gene3D" id="3.10.540.10">
    <property type="entry name" value="duf1285 like domain"/>
    <property type="match status" value="1"/>
</dbReference>
<dbReference type="Gene3D" id="2.30.270.10">
    <property type="entry name" value="duf1285 protein"/>
    <property type="match status" value="1"/>
</dbReference>